<protein>
    <submittedName>
        <fullName evidence="2">Uncharacterized protein</fullName>
    </submittedName>
</protein>
<keyword evidence="1" id="KW-1133">Transmembrane helix</keyword>
<accession>A0ABW5VRW2</accession>
<evidence type="ECO:0000313" key="2">
    <source>
        <dbReference type="EMBL" id="MFD2794409.1"/>
    </source>
</evidence>
<comment type="caution">
    <text evidence="2">The sequence shown here is derived from an EMBL/GenBank/DDBJ whole genome shotgun (WGS) entry which is preliminary data.</text>
</comment>
<sequence>MPRDRRERSWGWPEVAIVVLLSMTVLAGLAIAAAVWFVSNVNWAGWDF</sequence>
<organism evidence="2 3">
    <name type="scientific">Promicromonospora vindobonensis</name>
    <dbReference type="NCBI Taxonomy" id="195748"/>
    <lineage>
        <taxon>Bacteria</taxon>
        <taxon>Bacillati</taxon>
        <taxon>Actinomycetota</taxon>
        <taxon>Actinomycetes</taxon>
        <taxon>Micrococcales</taxon>
        <taxon>Promicromonosporaceae</taxon>
        <taxon>Promicromonospora</taxon>
    </lineage>
</organism>
<keyword evidence="1" id="KW-0812">Transmembrane</keyword>
<keyword evidence="1" id="KW-0472">Membrane</keyword>
<name>A0ABW5VRW2_9MICO</name>
<evidence type="ECO:0000313" key="3">
    <source>
        <dbReference type="Proteomes" id="UP001597479"/>
    </source>
</evidence>
<proteinExistence type="predicted"/>
<dbReference type="Proteomes" id="UP001597479">
    <property type="component" value="Unassembled WGS sequence"/>
</dbReference>
<reference evidence="3" key="1">
    <citation type="journal article" date="2019" name="Int. J. Syst. Evol. Microbiol.">
        <title>The Global Catalogue of Microorganisms (GCM) 10K type strain sequencing project: providing services to taxonomists for standard genome sequencing and annotation.</title>
        <authorList>
            <consortium name="The Broad Institute Genomics Platform"/>
            <consortium name="The Broad Institute Genome Sequencing Center for Infectious Disease"/>
            <person name="Wu L."/>
            <person name="Ma J."/>
        </authorList>
    </citation>
    <scope>NUCLEOTIDE SEQUENCE [LARGE SCALE GENOMIC DNA]</scope>
    <source>
        <strain evidence="3">CCM 7044</strain>
    </source>
</reference>
<dbReference type="RefSeq" id="WP_253873210.1">
    <property type="nucleotide sequence ID" value="NZ_JBHUOG010000001.1"/>
</dbReference>
<feature type="transmembrane region" description="Helical" evidence="1">
    <location>
        <begin position="12"/>
        <end position="38"/>
    </location>
</feature>
<keyword evidence="3" id="KW-1185">Reference proteome</keyword>
<gene>
    <name evidence="2" type="ORF">ACFS27_12705</name>
</gene>
<dbReference type="EMBL" id="JBHUOG010000001">
    <property type="protein sequence ID" value="MFD2794409.1"/>
    <property type="molecule type" value="Genomic_DNA"/>
</dbReference>
<evidence type="ECO:0000256" key="1">
    <source>
        <dbReference type="SAM" id="Phobius"/>
    </source>
</evidence>